<comment type="caution">
    <text evidence="4">The sequence shown here is derived from an EMBL/GenBank/DDBJ whole genome shotgun (WGS) entry which is preliminary data.</text>
</comment>
<dbReference type="InterPro" id="IPR035969">
    <property type="entry name" value="Rab-GAP_TBC_sf"/>
</dbReference>
<dbReference type="SUPFAM" id="SSF47923">
    <property type="entry name" value="Ypt/Rab-GAP domain of gyp1p"/>
    <property type="match status" value="2"/>
</dbReference>
<name>A0A9P6M7J3_MORAP</name>
<dbReference type="PROSITE" id="PS50086">
    <property type="entry name" value="TBC_RABGAP"/>
    <property type="match status" value="1"/>
</dbReference>
<dbReference type="EMBL" id="JAAAHY010000003">
    <property type="protein sequence ID" value="KAF9968813.1"/>
    <property type="molecule type" value="Genomic_DNA"/>
</dbReference>
<dbReference type="PANTHER" id="PTHR20913:SF7">
    <property type="entry name" value="RE60063P"/>
    <property type="match status" value="1"/>
</dbReference>
<evidence type="ECO:0000256" key="2">
    <source>
        <dbReference type="SAM" id="Phobius"/>
    </source>
</evidence>
<dbReference type="PANTHER" id="PTHR20913">
    <property type="entry name" value="TBC1 DOMAIN FAMILY MEMBER 20/GTPASE"/>
    <property type="match status" value="1"/>
</dbReference>
<dbReference type="GO" id="GO:0006888">
    <property type="term" value="P:endoplasmic reticulum to Golgi vesicle-mediated transport"/>
    <property type="evidence" value="ECO:0007669"/>
    <property type="project" value="TreeGrafter"/>
</dbReference>
<proteinExistence type="predicted"/>
<dbReference type="Proteomes" id="UP000738359">
    <property type="component" value="Unassembled WGS sequence"/>
</dbReference>
<keyword evidence="1" id="KW-0343">GTPase activation</keyword>
<keyword evidence="2" id="KW-0472">Membrane</keyword>
<accession>A0A9P6M7J3</accession>
<dbReference type="Gene3D" id="1.10.8.1310">
    <property type="match status" value="1"/>
</dbReference>
<keyword evidence="5" id="KW-1185">Reference proteome</keyword>
<dbReference type="GO" id="GO:0005789">
    <property type="term" value="C:endoplasmic reticulum membrane"/>
    <property type="evidence" value="ECO:0007669"/>
    <property type="project" value="TreeGrafter"/>
</dbReference>
<dbReference type="InterPro" id="IPR000195">
    <property type="entry name" value="Rab-GAP-TBC_dom"/>
</dbReference>
<evidence type="ECO:0000313" key="5">
    <source>
        <dbReference type="Proteomes" id="UP000738359"/>
    </source>
</evidence>
<dbReference type="Pfam" id="PF00566">
    <property type="entry name" value="RabGAP-TBC"/>
    <property type="match status" value="1"/>
</dbReference>
<evidence type="ECO:0000259" key="3">
    <source>
        <dbReference type="PROSITE" id="PS50086"/>
    </source>
</evidence>
<dbReference type="GO" id="GO:0005096">
    <property type="term" value="F:GTPase activator activity"/>
    <property type="evidence" value="ECO:0007669"/>
    <property type="project" value="UniProtKB-KW"/>
</dbReference>
<dbReference type="OrthoDB" id="206700at2759"/>
<organism evidence="4 5">
    <name type="scientific">Mortierella alpina</name>
    <name type="common">Oleaginous fungus</name>
    <name type="synonym">Mortierella renispora</name>
    <dbReference type="NCBI Taxonomy" id="64518"/>
    <lineage>
        <taxon>Eukaryota</taxon>
        <taxon>Fungi</taxon>
        <taxon>Fungi incertae sedis</taxon>
        <taxon>Mucoromycota</taxon>
        <taxon>Mortierellomycotina</taxon>
        <taxon>Mortierellomycetes</taxon>
        <taxon>Mortierellales</taxon>
        <taxon>Mortierellaceae</taxon>
        <taxon>Mortierella</taxon>
    </lineage>
</organism>
<dbReference type="Gene3D" id="1.10.472.80">
    <property type="entry name" value="Ypt/Rab-GAP domain of gyp1p, domain 3"/>
    <property type="match status" value="1"/>
</dbReference>
<dbReference type="AlphaFoldDB" id="A0A9P6M7J3"/>
<feature type="domain" description="Rab-GAP TBC" evidence="3">
    <location>
        <begin position="1"/>
        <end position="168"/>
    </location>
</feature>
<feature type="transmembrane region" description="Helical" evidence="2">
    <location>
        <begin position="304"/>
        <end position="324"/>
    </location>
</feature>
<dbReference type="InterPro" id="IPR045913">
    <property type="entry name" value="TBC20/Gyp8-like"/>
</dbReference>
<gene>
    <name evidence="4" type="ORF">BGZ70_005617</name>
</gene>
<keyword evidence="2" id="KW-0812">Transmembrane</keyword>
<dbReference type="SMART" id="SM00164">
    <property type="entry name" value="TBC"/>
    <property type="match status" value="1"/>
</dbReference>
<reference evidence="4" key="1">
    <citation type="journal article" date="2020" name="Fungal Divers.">
        <title>Resolving the Mortierellaceae phylogeny through synthesis of multi-gene phylogenetics and phylogenomics.</title>
        <authorList>
            <person name="Vandepol N."/>
            <person name="Liber J."/>
            <person name="Desiro A."/>
            <person name="Na H."/>
            <person name="Kennedy M."/>
            <person name="Barry K."/>
            <person name="Grigoriev I.V."/>
            <person name="Miller A.N."/>
            <person name="O'Donnell K."/>
            <person name="Stajich J.E."/>
            <person name="Bonito G."/>
        </authorList>
    </citation>
    <scope>NUCLEOTIDE SEQUENCE</scope>
    <source>
        <strain evidence="4">CK1249</strain>
    </source>
</reference>
<evidence type="ECO:0000256" key="1">
    <source>
        <dbReference type="ARBA" id="ARBA00022468"/>
    </source>
</evidence>
<protein>
    <recommendedName>
        <fullName evidence="3">Rab-GAP TBC domain-containing protein</fullName>
    </recommendedName>
</protein>
<evidence type="ECO:0000313" key="4">
    <source>
        <dbReference type="EMBL" id="KAF9968813.1"/>
    </source>
</evidence>
<keyword evidence="2" id="KW-1133">Transmembrane helix</keyword>
<sequence>MESDAEPAVKDRHKDEEQVRLDVIRSFTHLENESKSQQAIKRQKQDDLLHVILDVLQRHPKLSYYQGFHDVCTCLIIVLGKEAATLAAETLAMFFFRDSMSSNLEPVLDQLSLLTALLRIEDPEVQEFLDRSETLPFFPLSWVITWCSHNFQDFEKVARIYDFLICFNPLMSVYFAAAVVMSRREELFEVECDNAMVHTFLTKFPKNVDLEQVISHAHQLYMTYPPEALQNRAESWLDENSCVNTFHRPGTRLYDSEDEKASMSAVDFGPIDEILSKPPVKRTKETSALSKYPTNALYLYRRNMVAMAAFSAAASMGTMALLLLNSSVFREWANNVGLR</sequence>